<dbReference type="Proteomes" id="UP001620408">
    <property type="component" value="Unassembled WGS sequence"/>
</dbReference>
<gene>
    <name evidence="1" type="ORF">ISS97_03600</name>
</gene>
<accession>A0ABW8K3G3</accession>
<dbReference type="EMBL" id="JADIKD010000006">
    <property type="protein sequence ID" value="MFK2916338.1"/>
    <property type="molecule type" value="Genomic_DNA"/>
</dbReference>
<keyword evidence="2" id="KW-1185">Reference proteome</keyword>
<dbReference type="Pfam" id="PF09694">
    <property type="entry name" value="Gcw_chp"/>
    <property type="match status" value="1"/>
</dbReference>
<dbReference type="RefSeq" id="WP_379984988.1">
    <property type="nucleotide sequence ID" value="NZ_JADIKD010000006.1"/>
</dbReference>
<organism evidence="1 2">
    <name type="scientific">Dyella koreensis</name>
    <dbReference type="NCBI Taxonomy" id="311235"/>
    <lineage>
        <taxon>Bacteria</taxon>
        <taxon>Pseudomonadati</taxon>
        <taxon>Pseudomonadota</taxon>
        <taxon>Gammaproteobacteria</taxon>
        <taxon>Lysobacterales</taxon>
        <taxon>Rhodanobacteraceae</taxon>
        <taxon>Dyella</taxon>
    </lineage>
</organism>
<sequence>MKRHILATAAVLIAPFCFDDVRADDVRAEEEPASSITGNAAVTSDYIFRGLTQTWGRPAMQGGAELAMKNGFTAGVWGSSISEHSYPGGSMELDLYASYGRAINDDWSWRAGIYGYLYPGANLDKAGLASRSFNTVEAHAAITWKQLTLKYNHALTDYFGVDREQGYRRDSRGTGYLQLDASLPLSERWSVDLHAGHTRYQSTLVQPLPSGVRNPSYSDYGATLKYKVADRWTVSAGVTHATNSDFYRRTSSFIVAEEYRHAGGTRGFVMLQGAF</sequence>
<evidence type="ECO:0000313" key="1">
    <source>
        <dbReference type="EMBL" id="MFK2916338.1"/>
    </source>
</evidence>
<evidence type="ECO:0000313" key="2">
    <source>
        <dbReference type="Proteomes" id="UP001620408"/>
    </source>
</evidence>
<dbReference type="InterPro" id="IPR010239">
    <property type="entry name" value="CHP02001"/>
</dbReference>
<comment type="caution">
    <text evidence="1">The sequence shown here is derived from an EMBL/GenBank/DDBJ whole genome shotgun (WGS) entry which is preliminary data.</text>
</comment>
<proteinExistence type="predicted"/>
<name>A0ABW8K3G3_9GAMM</name>
<dbReference type="NCBIfam" id="TIGR02001">
    <property type="entry name" value="gcw_chp"/>
    <property type="match status" value="1"/>
</dbReference>
<evidence type="ECO:0008006" key="3">
    <source>
        <dbReference type="Google" id="ProtNLM"/>
    </source>
</evidence>
<protein>
    <recommendedName>
        <fullName evidence="3">Autotransporter domain-containing protein</fullName>
    </recommendedName>
</protein>
<reference evidence="1 2" key="1">
    <citation type="submission" date="2020-10" db="EMBL/GenBank/DDBJ databases">
        <title>Phylogeny of dyella-like bacteria.</title>
        <authorList>
            <person name="Fu J."/>
        </authorList>
    </citation>
    <scope>NUCLEOTIDE SEQUENCE [LARGE SCALE GENOMIC DNA]</scope>
    <source>
        <strain evidence="1 2">BB4</strain>
    </source>
</reference>